<dbReference type="GO" id="GO:0004252">
    <property type="term" value="F:serine-type endopeptidase activity"/>
    <property type="evidence" value="ECO:0007669"/>
    <property type="project" value="InterPro"/>
</dbReference>
<keyword evidence="9" id="KW-0645">Protease</keyword>
<feature type="transmembrane region" description="Helical" evidence="7">
    <location>
        <begin position="130"/>
        <end position="149"/>
    </location>
</feature>
<feature type="transmembrane region" description="Helical" evidence="7">
    <location>
        <begin position="106"/>
        <end position="124"/>
    </location>
</feature>
<comment type="caution">
    <text evidence="9">The sequence shown here is derived from an EMBL/GenBank/DDBJ whole genome shotgun (WGS) entry which is preliminary data.</text>
</comment>
<dbReference type="Gene3D" id="1.20.1540.10">
    <property type="entry name" value="Rhomboid-like"/>
    <property type="match status" value="1"/>
</dbReference>
<accession>A0A3A4R1Q6</accession>
<evidence type="ECO:0000313" key="10">
    <source>
        <dbReference type="Proteomes" id="UP000266426"/>
    </source>
</evidence>
<dbReference type="InterPro" id="IPR050925">
    <property type="entry name" value="Rhomboid_protease_S54"/>
</dbReference>
<dbReference type="InterPro" id="IPR022764">
    <property type="entry name" value="Peptidase_S54_rhomboid_dom"/>
</dbReference>
<feature type="domain" description="Peptidase S54 rhomboid" evidence="8">
    <location>
        <begin position="66"/>
        <end position="222"/>
    </location>
</feature>
<keyword evidence="5 7" id="KW-1133">Transmembrane helix</keyword>
<dbReference type="PANTHER" id="PTHR43731:SF14">
    <property type="entry name" value="PRESENILIN-ASSOCIATED RHOMBOID-LIKE PROTEIN, MITOCHONDRIAL"/>
    <property type="match status" value="1"/>
</dbReference>
<protein>
    <submittedName>
        <fullName evidence="9">Rhomboid family intramembrane serine protease</fullName>
    </submittedName>
</protein>
<feature type="transmembrane region" description="Helical" evidence="7">
    <location>
        <begin position="67"/>
        <end position="94"/>
    </location>
</feature>
<dbReference type="PANTHER" id="PTHR43731">
    <property type="entry name" value="RHOMBOID PROTEASE"/>
    <property type="match status" value="1"/>
</dbReference>
<evidence type="ECO:0000256" key="4">
    <source>
        <dbReference type="ARBA" id="ARBA00022801"/>
    </source>
</evidence>
<dbReference type="Pfam" id="PF01694">
    <property type="entry name" value="Rhomboid"/>
    <property type="match status" value="1"/>
</dbReference>
<feature type="transmembrane region" description="Helical" evidence="7">
    <location>
        <begin position="202"/>
        <end position="222"/>
    </location>
</feature>
<evidence type="ECO:0000256" key="5">
    <source>
        <dbReference type="ARBA" id="ARBA00022989"/>
    </source>
</evidence>
<evidence type="ECO:0000256" key="6">
    <source>
        <dbReference type="ARBA" id="ARBA00023136"/>
    </source>
</evidence>
<sequence length="235" mass="27058">MIPLRDNIPSRNVPYINYSIITLNVFVFLLELSIRRYLPDFFAHFGIVPVRYSVPSIAQHFSTIEQIIPFFTSMFLHGGWLHIIGNMWILYIFGDNVEDRLGHIKYLIFYLICGVLSGMFHLATNWHSPLPTIGASGAIAGIMGAYFFLFPHARVLVLFPIFFFIQIFEVPAYFFLGFWFLMQFFNGAMSLGHAATHIYGGVAWWAHIGGFLAGLYLVQMIIKNPPRVKKRSIYY</sequence>
<keyword evidence="4" id="KW-0378">Hydrolase</keyword>
<dbReference type="AlphaFoldDB" id="A0A3A4R1Q6"/>
<gene>
    <name evidence="9" type="ORF">C4541_07165</name>
</gene>
<evidence type="ECO:0000259" key="8">
    <source>
        <dbReference type="Pfam" id="PF01694"/>
    </source>
</evidence>
<dbReference type="InterPro" id="IPR035952">
    <property type="entry name" value="Rhomboid-like_sf"/>
</dbReference>
<evidence type="ECO:0000313" key="9">
    <source>
        <dbReference type="EMBL" id="RJP58889.1"/>
    </source>
</evidence>
<evidence type="ECO:0000256" key="7">
    <source>
        <dbReference type="SAM" id="Phobius"/>
    </source>
</evidence>
<comment type="similarity">
    <text evidence="2">Belongs to the peptidase S54 family.</text>
</comment>
<reference evidence="9 10" key="1">
    <citation type="journal article" date="2017" name="ISME J.">
        <title>Energy and carbon metabolisms in a deep terrestrial subsurface fluid microbial community.</title>
        <authorList>
            <person name="Momper L."/>
            <person name="Jungbluth S.P."/>
            <person name="Lee M.D."/>
            <person name="Amend J.P."/>
        </authorList>
    </citation>
    <scope>NUCLEOTIDE SEQUENCE [LARGE SCALE GENOMIC DNA]</scope>
    <source>
        <strain evidence="9">SURF_26</strain>
    </source>
</reference>
<feature type="transmembrane region" description="Helical" evidence="7">
    <location>
        <begin position="15"/>
        <end position="34"/>
    </location>
</feature>
<keyword evidence="6 7" id="KW-0472">Membrane</keyword>
<organism evidence="9 10">
    <name type="scientific">Candidatus Auribacter fodinae</name>
    <dbReference type="NCBI Taxonomy" id="2093366"/>
    <lineage>
        <taxon>Bacteria</taxon>
        <taxon>Pseudomonadati</taxon>
        <taxon>Candidatus Auribacterota</taxon>
        <taxon>Candidatus Auribacteria</taxon>
        <taxon>Candidatus Auribacterales</taxon>
        <taxon>Candidatus Auribacteraceae</taxon>
        <taxon>Candidatus Auribacter</taxon>
    </lineage>
</organism>
<evidence type="ECO:0000256" key="3">
    <source>
        <dbReference type="ARBA" id="ARBA00022692"/>
    </source>
</evidence>
<dbReference type="GO" id="GO:0016020">
    <property type="term" value="C:membrane"/>
    <property type="evidence" value="ECO:0007669"/>
    <property type="project" value="UniProtKB-SubCell"/>
</dbReference>
<dbReference type="SUPFAM" id="SSF144091">
    <property type="entry name" value="Rhomboid-like"/>
    <property type="match status" value="1"/>
</dbReference>
<name>A0A3A4R1Q6_9BACT</name>
<keyword evidence="3 7" id="KW-0812">Transmembrane</keyword>
<comment type="subcellular location">
    <subcellularLocation>
        <location evidence="1">Membrane</location>
        <topology evidence="1">Multi-pass membrane protein</topology>
    </subcellularLocation>
</comment>
<dbReference type="FunFam" id="1.20.1540.10:FF:000027">
    <property type="entry name" value="Rhomboid family intramembrane serine protease"/>
    <property type="match status" value="1"/>
</dbReference>
<proteinExistence type="inferred from homology"/>
<dbReference type="GO" id="GO:0006508">
    <property type="term" value="P:proteolysis"/>
    <property type="evidence" value="ECO:0007669"/>
    <property type="project" value="UniProtKB-KW"/>
</dbReference>
<evidence type="ECO:0000256" key="1">
    <source>
        <dbReference type="ARBA" id="ARBA00004141"/>
    </source>
</evidence>
<feature type="transmembrane region" description="Helical" evidence="7">
    <location>
        <begin position="156"/>
        <end position="182"/>
    </location>
</feature>
<dbReference type="Proteomes" id="UP000266426">
    <property type="component" value="Unassembled WGS sequence"/>
</dbReference>
<evidence type="ECO:0000256" key="2">
    <source>
        <dbReference type="ARBA" id="ARBA00009045"/>
    </source>
</evidence>
<dbReference type="EMBL" id="QZJZ01000059">
    <property type="protein sequence ID" value="RJP58889.1"/>
    <property type="molecule type" value="Genomic_DNA"/>
</dbReference>